<feature type="region of interest" description="Disordered" evidence="1">
    <location>
        <begin position="2340"/>
        <end position="2378"/>
    </location>
</feature>
<dbReference type="InterPro" id="IPR030934">
    <property type="entry name" value="Intein_C"/>
</dbReference>
<dbReference type="InterPro" id="IPR036844">
    <property type="entry name" value="Hint_dom_sf"/>
</dbReference>
<feature type="domain" description="Hint" evidence="2">
    <location>
        <begin position="2278"/>
        <end position="2405"/>
    </location>
</feature>
<accession>A0A402A3G2</accession>
<dbReference type="CDD" id="cd00081">
    <property type="entry name" value="Hint"/>
    <property type="match status" value="1"/>
</dbReference>
<comment type="caution">
    <text evidence="3">The sequence shown here is derived from an EMBL/GenBank/DDBJ whole genome shotgun (WGS) entry which is preliminary data.</text>
</comment>
<dbReference type="SMART" id="SM00306">
    <property type="entry name" value="HintN"/>
    <property type="match status" value="1"/>
</dbReference>
<evidence type="ECO:0000256" key="1">
    <source>
        <dbReference type="SAM" id="MobiDB-lite"/>
    </source>
</evidence>
<dbReference type="InterPro" id="IPR050708">
    <property type="entry name" value="T6SS_VgrG/RHS"/>
</dbReference>
<feature type="compositionally biased region" description="Basic and acidic residues" evidence="1">
    <location>
        <begin position="2346"/>
        <end position="2361"/>
    </location>
</feature>
<dbReference type="Gene3D" id="2.170.16.10">
    <property type="entry name" value="Hedgehog/Intein (Hint) domain"/>
    <property type="match status" value="1"/>
</dbReference>
<name>A0A402A3G2_9CHLR</name>
<dbReference type="Gene3D" id="2.180.10.10">
    <property type="entry name" value="RHS repeat-associated core"/>
    <property type="match status" value="2"/>
</dbReference>
<dbReference type="EMBL" id="BIFR01000001">
    <property type="protein sequence ID" value="GCE13576.1"/>
    <property type="molecule type" value="Genomic_DNA"/>
</dbReference>
<dbReference type="InterPro" id="IPR003587">
    <property type="entry name" value="Hint_dom_N"/>
</dbReference>
<sequence length="2571" mass="272203">MRRSARVWKKLRSAGLAFFLVLLVFFGPESPLVFGAGQAPATQNQVSSTQAKKPNIYDPTAGSKSHVQTYKPAPKGTEKTGAPQIIQHAAPMPMSAGSVELTAGQAAQFLGDDGRLEVDIPAGAITADDVAKAGGKLFLQVSQIAPASGSNAGGSGHLSLGTYLFQVVDAKGVLLNHGLRKALTTKYHYKKEEALLNFDHAYVVQNGTHPSKGMKTAATANNVSTESTFGALSTQSIKVDAAQKTLLATPSISTPSSSMSWQSDVSIGTFGKPDPFNVDLNAGSLTAGLSIDVPAGPGGLTPPVNLNYSSESVNGQHNLTGAAGWVGEGWDLSLGSITWSEHNVYAGCNTTACGGGVNWENVWQLSDPFGTSSELIPPNLNVSTFYDDTSGQYCAAGGPNSYPCPIQWHTATESHAKIYAYVGPVDIGMPVHPPCFRVWLANGIMEEFGCTPDSLQHYYQASVGAHVVSGWLLDMITDPKGNQIHLTYQQDNSTIMDQGLSHQVVRDAVLSTIEYDSPNCHDAQTMCTGSNWNPLVRVSFQASHTPARPTNGFFSGCNTGTNLRCDDPFDLSGSGGVAAPAVESTFVLNAIDVQIRPSSSSGWNTLREYQLSYEQSAPFTMTDPSSGKQESVAGTLDLTREQEVGTTGSNAILYSGSDNNSTRSFAYMKAFDLSSQNIVVGPNTNLSYWIFPQSGNTTTLPGGSNSTCVAVDMVFTDNSTLRDSGAVDQNGNRVHPAYQCGHLVMDQWNLVSSNIGSVLNGKTINRILIGYDQPANTGGYRGFIDDIALTNPNSATPLFSTTLEGSDPQLTWNNSVDVTNIANVGGVCCGLSGPELFVTHEFTHADSATLPVRTFSYGSFDTAYVDGGFHPNPSNNCGPSWNTGNGSGCILWSKNGPPNDRYMTSASNGMGMSQSFSWGQAHNNTHGVPGGGQNNADPFYCNSQPSGSYPCNETDDQSWSREVLTQNSDTTVRLTQNGQGGAQTSTPVTSTTSYQYKLPYPLVSQQCSDCVAGAYWGNQNDTDYLSYYNNKFMGYAQTTVFLPDGAREVHNFYSTEGVGIYDTNEVVCYSGSPCHASPWWHLANAAHGHEYEAFYYDTDGSTLLKHTTNTYQAICPPSGVAATPTQTSQGRTYTWDGQLVSELDHNNPVAVCDIQQTQGTSETRDGTGNSVTTTNASVYDSYGRVTQATTTTNGGTPTQTINKTSYIWNDAVTATQNSANGTYILDTPSFSSTEDSSGNRYTCSYTSYDGGSYATGAQSSLTAGLATISDAYSNCGTSANGYSVTGQVRTTKSYDQYGNDISSDDPDANAGIAGHQGCTINGGQHSDCSYYDSTYATLMTSSGNALNQTASTSYSSSALGGFGIWPMSTKDFNNQVSTYSYDAMGRMTGQTLPGETSNGATKSWTFTTWCSGTAAQAPCVEVDQLDRLDNNTTVVSRAFYDGQGRLVETRDPGPNGQDVVAYAYHDAAGHMVFESNSYFVSSYSGPAGPAAFSPPDSTKVGTSTTYDGLERTKNVSDPNSQSTQTSYTVQCGGITGFASDNGCYEKTTILDANNHQRATYTDGFGRVSYDQRFTGNSSGNYALYVTTAYTHDYKGNLTSIIHPGNTATTSSTFDGLGRKTSMSDPDRGNETYSYDPSGNQIQTVDARGSSGTVYAGYDGLNRLLWRNTTNSSTGAEVSYSYDSTANGNYGVGRKTSESFTGPNGLTGSYSYTYDQRGQQIGMTTTVNGNSYSVQKSYNDAGHPISQTYPTGEVVQTNMSAQGWLNQVTTTLGGTTTTLAGAISYTGPGGAASNITGMLLGNGIYTYAASYDPVRRLASASITRSSDSTLLYKTQPTYDAVSNVTTVATTLTAGTDNQQFCYDEQNRLTWAGASGTPPCGSLTAGSLTGAQYQQSFGYDSNGRLTAGPQGSYTYGSTPLHGVTSTSSGYSAAYDAAGNMTCRATTSATTCSGTQTGQQLSYDAEGRLSTWQNQPTPTSTVSYLYDGEGTRVAQQVGNGGGTPTTTVYVGDVEEVVTGASPTTTTTFYFAGSQRIAEAINGVFSYFASDRLGSPVVTLSAGGAPIATQLYAPYGASRYTNGTMPSDIGFTGQKADSATGLDYYVSRYYDPSLGQFISPDSELPQSGYNPWGLSRYAYVQGNPETATDPDGHCWPVCTMIAGAIIGAAMGAGVSIATQAASGHGINWHDVGREAAVGAVSGAVSGLAGPEAGLAVHAAVGAASGAAGQLISNAIDHKPLGDGVLEATVVGGMTGVATAGAGKLLQKYAGKVAKSALPEVCGLSFAAETPVATPDGEQRIDTLKPGDKVTAYDPATKQPSTQKVQQVFLNHDNDLIDVTLSATDQAPNAKETEPNTKQQDAEVKSHGSLAPPSAAAETVHTTQKHPWFTARGWVNAGDLKVGDQVQQLDGRTATITELHTVAGEQDMYDLSVSTIHTFAVGELQLVVHNCNEIPFGKTGREFFGGVKFRGINRNRALGELTDSKLSGAFKGVFKKMNIKTNSHVFEELRREEASGFGMRTLRDVERVLNKGHIVGDPRGEVDFLIHYTVSDTKHINVGFQGGRMRFFTMARGRFY</sequence>
<gene>
    <name evidence="3" type="ORF">KTT_34350</name>
</gene>
<dbReference type="PANTHER" id="PTHR32305">
    <property type="match status" value="1"/>
</dbReference>
<keyword evidence="4" id="KW-1185">Reference proteome</keyword>
<feature type="region of interest" description="Disordered" evidence="1">
    <location>
        <begin position="1490"/>
        <end position="1525"/>
    </location>
</feature>
<feature type="region of interest" description="Disordered" evidence="1">
    <location>
        <begin position="41"/>
        <end position="80"/>
    </location>
</feature>
<evidence type="ECO:0000313" key="3">
    <source>
        <dbReference type="EMBL" id="GCE13576.1"/>
    </source>
</evidence>
<dbReference type="RefSeq" id="WP_161975556.1">
    <property type="nucleotide sequence ID" value="NZ_BIFR01000001.1"/>
</dbReference>
<dbReference type="PANTHER" id="PTHR32305:SF17">
    <property type="entry name" value="TRNA NUCLEASE WAPA"/>
    <property type="match status" value="1"/>
</dbReference>
<protein>
    <recommendedName>
        <fullName evidence="2">Hint domain-containing protein</fullName>
    </recommendedName>
</protein>
<dbReference type="Pfam" id="PF07591">
    <property type="entry name" value="PT-HINT"/>
    <property type="match status" value="1"/>
</dbReference>
<evidence type="ECO:0000313" key="4">
    <source>
        <dbReference type="Proteomes" id="UP000287352"/>
    </source>
</evidence>
<feature type="compositionally biased region" description="Polar residues" evidence="1">
    <location>
        <begin position="41"/>
        <end position="52"/>
    </location>
</feature>
<dbReference type="PROSITE" id="PS50818">
    <property type="entry name" value="INTEIN_C_TER"/>
    <property type="match status" value="1"/>
</dbReference>
<dbReference type="Proteomes" id="UP000287352">
    <property type="component" value="Unassembled WGS sequence"/>
</dbReference>
<dbReference type="InterPro" id="IPR022385">
    <property type="entry name" value="Rhs_assc_core"/>
</dbReference>
<dbReference type="SUPFAM" id="SSF51294">
    <property type="entry name" value="Hedgehog/intein (Hint) domain"/>
    <property type="match status" value="2"/>
</dbReference>
<feature type="compositionally biased region" description="Polar residues" evidence="1">
    <location>
        <begin position="1515"/>
        <end position="1525"/>
    </location>
</feature>
<evidence type="ECO:0000259" key="2">
    <source>
        <dbReference type="SMART" id="SM00306"/>
    </source>
</evidence>
<organism evidence="3 4">
    <name type="scientific">Tengunoibacter tsumagoiensis</name>
    <dbReference type="NCBI Taxonomy" id="2014871"/>
    <lineage>
        <taxon>Bacteria</taxon>
        <taxon>Bacillati</taxon>
        <taxon>Chloroflexota</taxon>
        <taxon>Ktedonobacteria</taxon>
        <taxon>Ktedonobacterales</taxon>
        <taxon>Dictyobacteraceae</taxon>
        <taxon>Tengunoibacter</taxon>
    </lineage>
</organism>
<proteinExistence type="predicted"/>
<dbReference type="NCBIfam" id="TIGR03696">
    <property type="entry name" value="Rhs_assc_core"/>
    <property type="match status" value="1"/>
</dbReference>
<reference evidence="4" key="1">
    <citation type="submission" date="2018-12" db="EMBL/GenBank/DDBJ databases">
        <title>Tengunoibacter tsumagoiensis gen. nov., sp. nov., Dictyobacter kobayashii sp. nov., D. alpinus sp. nov., and D. joshuensis sp. nov. and description of Dictyobacteraceae fam. nov. within the order Ktedonobacterales isolated from Tengu-no-mugimeshi.</title>
        <authorList>
            <person name="Wang C.M."/>
            <person name="Zheng Y."/>
            <person name="Sakai Y."/>
            <person name="Toyoda A."/>
            <person name="Minakuchi Y."/>
            <person name="Abe K."/>
            <person name="Yokota A."/>
            <person name="Yabe S."/>
        </authorList>
    </citation>
    <scope>NUCLEOTIDE SEQUENCE [LARGE SCALE GENOMIC DNA]</scope>
    <source>
        <strain evidence="4">Uno3</strain>
    </source>
</reference>